<keyword evidence="8 12" id="KW-0256">Endoplasmic reticulum</keyword>
<feature type="domain" description="ALG11 mannosyltransferase N-terminal" evidence="14">
    <location>
        <begin position="116"/>
        <end position="315"/>
    </location>
</feature>
<dbReference type="GO" id="GO:0006487">
    <property type="term" value="P:protein N-linked glycosylation"/>
    <property type="evidence" value="ECO:0007669"/>
    <property type="project" value="TreeGrafter"/>
</dbReference>
<dbReference type="GO" id="GO:0004377">
    <property type="term" value="F:GDP-Man:Man(3)GlcNAc(2)-PP-Dol alpha-1,2-mannosyltransferase activity"/>
    <property type="evidence" value="ECO:0007669"/>
    <property type="project" value="UniProtKB-UniRule"/>
</dbReference>
<proteinExistence type="inferred from homology"/>
<keyword evidence="6 12" id="KW-0808">Transferase</keyword>
<dbReference type="SUPFAM" id="SSF53756">
    <property type="entry name" value="UDP-Glycosyltransferase/glycogen phosphorylase"/>
    <property type="match status" value="1"/>
</dbReference>
<evidence type="ECO:0000256" key="10">
    <source>
        <dbReference type="ARBA" id="ARBA00023136"/>
    </source>
</evidence>
<dbReference type="UniPathway" id="UPA00378"/>
<dbReference type="OrthoDB" id="2276068at2759"/>
<keyword evidence="9 12" id="KW-1133">Transmembrane helix</keyword>
<evidence type="ECO:0000256" key="2">
    <source>
        <dbReference type="ARBA" id="ARBA00004922"/>
    </source>
</evidence>
<evidence type="ECO:0000256" key="11">
    <source>
        <dbReference type="ARBA" id="ARBA00045065"/>
    </source>
</evidence>
<dbReference type="InterPro" id="IPR031814">
    <property type="entry name" value="ALG11_N"/>
</dbReference>
<evidence type="ECO:0000256" key="8">
    <source>
        <dbReference type="ARBA" id="ARBA00022824"/>
    </source>
</evidence>
<feature type="domain" description="Glycosyl transferase family 1" evidence="13">
    <location>
        <begin position="345"/>
        <end position="508"/>
    </location>
</feature>
<evidence type="ECO:0000259" key="14">
    <source>
        <dbReference type="Pfam" id="PF15924"/>
    </source>
</evidence>
<accession>A0A0A8L999</accession>
<dbReference type="PANTHER" id="PTHR45919:SF1">
    <property type="entry name" value="GDP-MAN:MAN(3)GLCNAC(2)-PP-DOL ALPHA-1,2-MANNOSYLTRANSFERASE"/>
    <property type="match status" value="1"/>
</dbReference>
<comment type="catalytic activity">
    <reaction evidence="11 12">
        <text>an alpha-D-Man-(1-&gt;3)-[alpha-D-Man-(1-&gt;6)]-beta-D-Man-(1-&gt;4)-beta-D-GlcNAc-(1-&gt;4)-alpha-D-GlcNAc-diphospho-di-trans,poly-cis-dolichol + 2 GDP-alpha-D-mannose = an alpha-D-Man-(1-&gt;2)-alpha-D-Man-(1-&gt;2)-alpha-D-Man-(1-&gt;3)-[alpha-D-Man-(1-&gt;6)]-beta-D-Man-(1-&gt;4)-beta-D-GlcNAc-(1-&gt;4)-alpha-D-GlcNAc-diphospho-di-trans,poly-cis-dolichol + 2 GDP + 2 H(+)</text>
        <dbReference type="Rhea" id="RHEA:29523"/>
        <dbReference type="Rhea" id="RHEA-COMP:19515"/>
        <dbReference type="Rhea" id="RHEA-COMP:19516"/>
        <dbReference type="ChEBI" id="CHEBI:15378"/>
        <dbReference type="ChEBI" id="CHEBI:57527"/>
        <dbReference type="ChEBI" id="CHEBI:58189"/>
        <dbReference type="ChEBI" id="CHEBI:132511"/>
        <dbReference type="ChEBI" id="CHEBI:132515"/>
        <dbReference type="EC" id="2.4.1.131"/>
    </reaction>
    <physiologicalReaction direction="left-to-right" evidence="11 12">
        <dbReference type="Rhea" id="RHEA:29524"/>
    </physiologicalReaction>
</comment>
<evidence type="ECO:0000256" key="4">
    <source>
        <dbReference type="ARBA" id="ARBA00022018"/>
    </source>
</evidence>
<comment type="caution">
    <text evidence="15">The sequence shown here is derived from an EMBL/GenBank/DDBJ whole genome shotgun (WGS) entry which is preliminary data.</text>
</comment>
<comment type="similarity">
    <text evidence="12">Belongs to the glycosyltransferase group 1 family. Glycosyltransferase 4 subfamily.</text>
</comment>
<dbReference type="EMBL" id="CCBQ010000045">
    <property type="protein sequence ID" value="CDO95514.1"/>
    <property type="molecule type" value="Genomic_DNA"/>
</dbReference>
<comment type="pathway">
    <text evidence="2 12">Protein modification; protein glycosylation.</text>
</comment>
<evidence type="ECO:0000256" key="12">
    <source>
        <dbReference type="RuleBase" id="RU367051"/>
    </source>
</evidence>
<name>A0A0A8L999_9SACH</name>
<dbReference type="Pfam" id="PF00534">
    <property type="entry name" value="Glycos_transf_1"/>
    <property type="match status" value="1"/>
</dbReference>
<evidence type="ECO:0000313" key="15">
    <source>
        <dbReference type="EMBL" id="CDO95514.1"/>
    </source>
</evidence>
<keyword evidence="7 12" id="KW-0812">Transmembrane</keyword>
<keyword evidence="5 12" id="KW-0328">Glycosyltransferase</keyword>
<organism evidence="15 16">
    <name type="scientific">Kluyveromyces dobzhanskii CBS 2104</name>
    <dbReference type="NCBI Taxonomy" id="1427455"/>
    <lineage>
        <taxon>Eukaryota</taxon>
        <taxon>Fungi</taxon>
        <taxon>Dikarya</taxon>
        <taxon>Ascomycota</taxon>
        <taxon>Saccharomycotina</taxon>
        <taxon>Saccharomycetes</taxon>
        <taxon>Saccharomycetales</taxon>
        <taxon>Saccharomycetaceae</taxon>
        <taxon>Kluyveromyces</taxon>
    </lineage>
</organism>
<dbReference type="Gene3D" id="3.40.50.2000">
    <property type="entry name" value="Glycogen Phosphorylase B"/>
    <property type="match status" value="1"/>
</dbReference>
<evidence type="ECO:0000256" key="9">
    <source>
        <dbReference type="ARBA" id="ARBA00022989"/>
    </source>
</evidence>
<evidence type="ECO:0000259" key="13">
    <source>
        <dbReference type="Pfam" id="PF00534"/>
    </source>
</evidence>
<dbReference type="InterPro" id="IPR038013">
    <property type="entry name" value="ALG11"/>
</dbReference>
<sequence>MTTASVVTNILGSLLAILVSLKLLTSFLPNLLVGLPTKIRLRANQSLLKCSKDLNKIPVLNFGWKNASARRAFVLASERPSDYTNKIYGDRVHIAYRDRIRRESFIGELGQPTERKLLGFFHPYCNAGGGGEKVLWKAVETSLKQSKDNICIIYTGDTDVNGSDILESVKNRFEYQLDSDRIIFIFLQKRDLVESKRWPRFTLLGQAYGSIILSIEALNKITPDYWIDTMGYPFAYPIVSLFANIPIVTYTHYPVISTDMLQKLKNMPGFKMNFKLIAKYVYWKSFMLAYKFAGSYVDIASVNSTWTYNHIKSIWSRSKKSHIIYPPCSTETLIEGCRNSDSSQRLNQAVVIAQFRPEKRHELILSSFSSFIKCTAEKELIPKLILIGSTRNSEDEQYVETLKEYAFGTLKIPAEFLEFKTDCKYEEMKKILYSSWFGINAMWNEHFGIAVVEYMASGLIPMCHASAGPLYDIVVPWDPKENKQSTDGALKTGFFFIDKSDPDYLAKDSSKYSTLSNLFTQVSKLGTSDRIEISNRGKICSLSKFSDVEFERSWNKILDELNSIGDVDIFG</sequence>
<protein>
    <recommendedName>
        <fullName evidence="4 12">GDP-Man:Man(3)GlcNAc(2)-PP-Dol alpha-1,2-mannosyltransferase</fullName>
        <ecNumber evidence="3 12">2.4.1.131</ecNumber>
    </recommendedName>
</protein>
<evidence type="ECO:0000313" key="16">
    <source>
        <dbReference type="Proteomes" id="UP000031516"/>
    </source>
</evidence>
<dbReference type="EC" id="2.4.1.131" evidence="3 12"/>
<gene>
    <name evidence="15" type="ORF">KLDO_g3750</name>
</gene>
<dbReference type="InterPro" id="IPR001296">
    <property type="entry name" value="Glyco_trans_1"/>
</dbReference>
<keyword evidence="16" id="KW-1185">Reference proteome</keyword>
<keyword evidence="10 12" id="KW-0472">Membrane</keyword>
<dbReference type="CDD" id="cd03806">
    <property type="entry name" value="GT4_ALG11-like"/>
    <property type="match status" value="1"/>
</dbReference>
<evidence type="ECO:0000256" key="5">
    <source>
        <dbReference type="ARBA" id="ARBA00022676"/>
    </source>
</evidence>
<reference evidence="15 16" key="1">
    <citation type="submission" date="2014-03" db="EMBL/GenBank/DDBJ databases">
        <title>The genome of Kluyveromyces dobzhanskii.</title>
        <authorList>
            <person name="Nystedt B."/>
            <person name="Astrom S."/>
        </authorList>
    </citation>
    <scope>NUCLEOTIDE SEQUENCE [LARGE SCALE GENOMIC DNA]</scope>
    <source>
        <strain evidence="15 16">CBS 2104</strain>
    </source>
</reference>
<comment type="subcellular location">
    <subcellularLocation>
        <location evidence="1">Endoplasmic reticulum membrane</location>
        <topology evidence="1">Single-pass membrane protein</topology>
    </subcellularLocation>
</comment>
<comment type="function">
    <text evidence="12">GDP-Man:Man(3)GlcNAc(2)-PP-Dol alpha-1,2-mannosyltransferase that operates in the biosynthetic pathway of dolichol-linked oligosaccharides, the glycan precursors employed in protein asparagine (N)-glycosylation. The assembly of dolichol-linked oligosaccharides begins on the cytosolic side of the endoplasmic reticulum membrane and finishes in its lumen. The sequential addition of sugars to dolichol pyrophosphate produces dolichol-linked oligosaccharides containing fourteen sugars, including two GlcNAcs, nine mannoses and three glucoses. Once assembled, the oligosaccharide is transferred from the lipid to nascent proteins by oligosaccharyltransferases. Catalyzes, on the cytoplasmic face of the endoplasmic reticulum, the addition of the fourth and fifth mannose residues to the dolichol-linked oligosaccharide chain, to produce Man(5)GlcNAc(2)-PP-dolichol core oligosaccharide.</text>
</comment>
<evidence type="ECO:0000256" key="3">
    <source>
        <dbReference type="ARBA" id="ARBA00012645"/>
    </source>
</evidence>
<feature type="transmembrane region" description="Helical" evidence="12">
    <location>
        <begin position="6"/>
        <end position="33"/>
    </location>
</feature>
<dbReference type="AlphaFoldDB" id="A0A0A8L999"/>
<evidence type="ECO:0000256" key="1">
    <source>
        <dbReference type="ARBA" id="ARBA00004389"/>
    </source>
</evidence>
<dbReference type="Pfam" id="PF15924">
    <property type="entry name" value="ALG11_N"/>
    <property type="match status" value="1"/>
</dbReference>
<dbReference type="Proteomes" id="UP000031516">
    <property type="component" value="Unassembled WGS sequence"/>
</dbReference>
<dbReference type="GO" id="GO:0005789">
    <property type="term" value="C:endoplasmic reticulum membrane"/>
    <property type="evidence" value="ECO:0007669"/>
    <property type="project" value="UniProtKB-SubCell"/>
</dbReference>
<evidence type="ECO:0000256" key="6">
    <source>
        <dbReference type="ARBA" id="ARBA00022679"/>
    </source>
</evidence>
<dbReference type="PANTHER" id="PTHR45919">
    <property type="entry name" value="GDP-MAN:MAN(3)GLCNAC(2)-PP-DOL ALPHA-1,2-MANNOSYLTRANSFERASE"/>
    <property type="match status" value="1"/>
</dbReference>
<evidence type="ECO:0000256" key="7">
    <source>
        <dbReference type="ARBA" id="ARBA00022692"/>
    </source>
</evidence>